<dbReference type="Pfam" id="PF00014">
    <property type="entry name" value="Kunitz_BPTI"/>
    <property type="match status" value="1"/>
</dbReference>
<organism evidence="2">
    <name type="scientific">Amblyomma maculatum</name>
    <name type="common">Gulf Coast tick</name>
    <dbReference type="NCBI Taxonomy" id="34609"/>
    <lineage>
        <taxon>Eukaryota</taxon>
        <taxon>Metazoa</taxon>
        <taxon>Ecdysozoa</taxon>
        <taxon>Arthropoda</taxon>
        <taxon>Chelicerata</taxon>
        <taxon>Arachnida</taxon>
        <taxon>Acari</taxon>
        <taxon>Parasitiformes</taxon>
        <taxon>Ixodida</taxon>
        <taxon>Ixodoidea</taxon>
        <taxon>Ixodidae</taxon>
        <taxon>Amblyomminae</taxon>
        <taxon>Amblyomma</taxon>
    </lineage>
</organism>
<dbReference type="EMBL" id="JO845152">
    <property type="protein sequence ID" value="AEO36769.1"/>
    <property type="molecule type" value="mRNA"/>
</dbReference>
<name>G3MTF1_AMBMU</name>
<accession>G3MTF1</accession>
<reference evidence="2" key="1">
    <citation type="journal article" date="2011" name="PLoS ONE">
        <title>A deep insight into the sialotranscriptome of the gulf coast tick, Amblyomma maculatum.</title>
        <authorList>
            <person name="Karim S."/>
            <person name="Singh P."/>
            <person name="Ribeiro J.M."/>
        </authorList>
    </citation>
    <scope>NUCLEOTIDE SEQUENCE</scope>
    <source>
        <tissue evidence="2">Salivary gland</tissue>
    </source>
</reference>
<protein>
    <recommendedName>
        <fullName evidence="1">BPTI/Kunitz inhibitor domain-containing protein</fullName>
    </recommendedName>
</protein>
<dbReference type="AlphaFoldDB" id="G3MTF1"/>
<proteinExistence type="evidence at transcript level"/>
<dbReference type="SUPFAM" id="SSF57362">
    <property type="entry name" value="BPTI-like"/>
    <property type="match status" value="2"/>
</dbReference>
<evidence type="ECO:0000313" key="2">
    <source>
        <dbReference type="EMBL" id="AEO36769.1"/>
    </source>
</evidence>
<dbReference type="InterPro" id="IPR036880">
    <property type="entry name" value="Kunitz_BPTI_sf"/>
</dbReference>
<dbReference type="GO" id="GO:0004867">
    <property type="term" value="F:serine-type endopeptidase inhibitor activity"/>
    <property type="evidence" value="ECO:0007669"/>
    <property type="project" value="InterPro"/>
</dbReference>
<evidence type="ECO:0000259" key="1">
    <source>
        <dbReference type="PROSITE" id="PS50279"/>
    </source>
</evidence>
<feature type="domain" description="BPTI/Kunitz inhibitor" evidence="1">
    <location>
        <begin position="1"/>
        <end position="55"/>
    </location>
</feature>
<dbReference type="PROSITE" id="PS50279">
    <property type="entry name" value="BPTI_KUNITZ_2"/>
    <property type="match status" value="1"/>
</dbReference>
<dbReference type="InterPro" id="IPR002223">
    <property type="entry name" value="Kunitz_BPTI"/>
</dbReference>
<dbReference type="Gene3D" id="4.10.410.10">
    <property type="entry name" value="Pancreatic trypsin inhibitor Kunitz domain"/>
    <property type="match status" value="2"/>
</dbReference>
<sequence length="120" mass="14050">MRPKEPLCEGKSATYDIFRYGFDTSTSRCFEYMAASCTPEDANEFTSYTECLKTCYEDSICLKYYDSYENSLQVGYYFDTDSDQCEKQTRDELKSQGKRVNLFRTLEDCNRLCAPTYYGQ</sequence>